<dbReference type="Proteomes" id="UP001595607">
    <property type="component" value="Unassembled WGS sequence"/>
</dbReference>
<keyword evidence="2" id="KW-1185">Reference proteome</keyword>
<proteinExistence type="predicted"/>
<evidence type="ECO:0000313" key="1">
    <source>
        <dbReference type="EMBL" id="MFC3301347.1"/>
    </source>
</evidence>
<organism evidence="1 2">
    <name type="scientific">Parvularcula lutaonensis</name>
    <dbReference type="NCBI Taxonomy" id="491923"/>
    <lineage>
        <taxon>Bacteria</taxon>
        <taxon>Pseudomonadati</taxon>
        <taxon>Pseudomonadota</taxon>
        <taxon>Alphaproteobacteria</taxon>
        <taxon>Parvularculales</taxon>
        <taxon>Parvularculaceae</taxon>
        <taxon>Parvularcula</taxon>
    </lineage>
</organism>
<sequence length="188" mass="20817">MQRWFGLLFLTAACASGGEVRLTGQFTTEAPPPQEVRVMLDPHYGHSDCSRHGPLDAEEVAASNPYRSSRPDDFGVFEPPAFPVERETKMRRLPEPSFFLGFSNERDVIYAVGRQHSALQYRAFDAATKEPLDRAGTCWKVVDGGYSRAKRSVALRIVIAPNFDSPKACLPPGTYAPGWLESAPSLEE</sequence>
<gene>
    <name evidence="1" type="ORF">ACFONP_01205</name>
</gene>
<reference evidence="2" key="1">
    <citation type="journal article" date="2019" name="Int. J. Syst. Evol. Microbiol.">
        <title>The Global Catalogue of Microorganisms (GCM) 10K type strain sequencing project: providing services to taxonomists for standard genome sequencing and annotation.</title>
        <authorList>
            <consortium name="The Broad Institute Genomics Platform"/>
            <consortium name="The Broad Institute Genome Sequencing Center for Infectious Disease"/>
            <person name="Wu L."/>
            <person name="Ma J."/>
        </authorList>
    </citation>
    <scope>NUCLEOTIDE SEQUENCE [LARGE SCALE GENOMIC DNA]</scope>
    <source>
        <strain evidence="2">KCTC 22245</strain>
    </source>
</reference>
<evidence type="ECO:0000313" key="2">
    <source>
        <dbReference type="Proteomes" id="UP001595607"/>
    </source>
</evidence>
<dbReference type="RefSeq" id="WP_189572187.1">
    <property type="nucleotide sequence ID" value="NZ_BMXU01000001.1"/>
</dbReference>
<accession>A0ABV7M8X7</accession>
<dbReference type="EMBL" id="JBHRVA010000002">
    <property type="protein sequence ID" value="MFC3301347.1"/>
    <property type="molecule type" value="Genomic_DNA"/>
</dbReference>
<protein>
    <recommendedName>
        <fullName evidence="3">Secreted protein</fullName>
    </recommendedName>
</protein>
<comment type="caution">
    <text evidence="1">The sequence shown here is derived from an EMBL/GenBank/DDBJ whole genome shotgun (WGS) entry which is preliminary data.</text>
</comment>
<name>A0ABV7M8X7_9PROT</name>
<evidence type="ECO:0008006" key="3">
    <source>
        <dbReference type="Google" id="ProtNLM"/>
    </source>
</evidence>